<dbReference type="AlphaFoldDB" id="A0AAN9PUK8"/>
<dbReference type="PANTHER" id="PTHR47188:SF1">
    <property type="entry name" value="PROTEIN TAR1"/>
    <property type="match status" value="1"/>
</dbReference>
<dbReference type="InterPro" id="IPR044792">
    <property type="entry name" value="TAR1"/>
</dbReference>
<comment type="caution">
    <text evidence="1">The sequence shown here is derived from an EMBL/GenBank/DDBJ whole genome shotgun (WGS) entry which is preliminary data.</text>
</comment>
<sequence length="234" mass="26594">MNKEKPTIKIGRIWPSNYSLEKRPQWRIMPKSPGRGRQKGHACALMFLDSDPVFLFDALNETPVVDRAKSLRRGRQRGWELYCAQTLLHHEVLLVSACGLPIQPVLKHRPRSLTCVQVNKQICTDDRSAQAHASGFAAIVLPSYSLRFGPDRYALTRALHKRSRSISGATHMGIPPIRFLTPNEFTCSLTHTHVRLLSPCFKMGRIESPLADTWARKYTKACLVDVCCHPQLWQ</sequence>
<evidence type="ECO:0000313" key="2">
    <source>
        <dbReference type="Proteomes" id="UP001359559"/>
    </source>
</evidence>
<dbReference type="PANTHER" id="PTHR47188">
    <property type="entry name" value="PROTEIN TAR1"/>
    <property type="match status" value="1"/>
</dbReference>
<gene>
    <name evidence="1" type="ORF">RJT34_08026</name>
</gene>
<dbReference type="EMBL" id="JAYKXN010000002">
    <property type="protein sequence ID" value="KAK7310474.1"/>
    <property type="molecule type" value="Genomic_DNA"/>
</dbReference>
<reference evidence="1 2" key="1">
    <citation type="submission" date="2024-01" db="EMBL/GenBank/DDBJ databases">
        <title>The genomes of 5 underutilized Papilionoideae crops provide insights into root nodulation and disease resistance.</title>
        <authorList>
            <person name="Yuan L."/>
        </authorList>
    </citation>
    <scope>NUCLEOTIDE SEQUENCE [LARGE SCALE GENOMIC DNA]</scope>
    <source>
        <strain evidence="1">LY-2023</strain>
        <tissue evidence="1">Leaf</tissue>
    </source>
</reference>
<accession>A0AAN9PUK8</accession>
<proteinExistence type="predicted"/>
<keyword evidence="2" id="KW-1185">Reference proteome</keyword>
<evidence type="ECO:0000313" key="1">
    <source>
        <dbReference type="EMBL" id="KAK7310474.1"/>
    </source>
</evidence>
<dbReference type="GO" id="GO:0043457">
    <property type="term" value="P:regulation of cellular respiration"/>
    <property type="evidence" value="ECO:0007669"/>
    <property type="project" value="InterPro"/>
</dbReference>
<name>A0AAN9PUK8_CLITE</name>
<protein>
    <submittedName>
        <fullName evidence="1">Uncharacterized protein</fullName>
    </submittedName>
</protein>
<dbReference type="Proteomes" id="UP001359559">
    <property type="component" value="Unassembled WGS sequence"/>
</dbReference>
<organism evidence="1 2">
    <name type="scientific">Clitoria ternatea</name>
    <name type="common">Butterfly pea</name>
    <dbReference type="NCBI Taxonomy" id="43366"/>
    <lineage>
        <taxon>Eukaryota</taxon>
        <taxon>Viridiplantae</taxon>
        <taxon>Streptophyta</taxon>
        <taxon>Embryophyta</taxon>
        <taxon>Tracheophyta</taxon>
        <taxon>Spermatophyta</taxon>
        <taxon>Magnoliopsida</taxon>
        <taxon>eudicotyledons</taxon>
        <taxon>Gunneridae</taxon>
        <taxon>Pentapetalae</taxon>
        <taxon>rosids</taxon>
        <taxon>fabids</taxon>
        <taxon>Fabales</taxon>
        <taxon>Fabaceae</taxon>
        <taxon>Papilionoideae</taxon>
        <taxon>50 kb inversion clade</taxon>
        <taxon>NPAAA clade</taxon>
        <taxon>indigoferoid/millettioid clade</taxon>
        <taxon>Phaseoleae</taxon>
        <taxon>Clitoria</taxon>
    </lineage>
</organism>